<evidence type="ECO:0000313" key="2">
    <source>
        <dbReference type="EMBL" id="MEE1883313.1"/>
    </source>
</evidence>
<evidence type="ECO:0000313" key="8">
    <source>
        <dbReference type="Proteomes" id="UP001329505"/>
    </source>
</evidence>
<evidence type="ECO:0000313" key="5">
    <source>
        <dbReference type="EMBL" id="UXZ44873.1"/>
    </source>
</evidence>
<name>A0A1H9A9M7_9PSED</name>
<evidence type="ECO:0000313" key="7">
    <source>
        <dbReference type="Proteomes" id="UP000247620"/>
    </source>
</evidence>
<reference evidence="5" key="3">
    <citation type="submission" date="2021-08" db="EMBL/GenBank/DDBJ databases">
        <authorList>
            <person name="Yaryura P.M."/>
            <person name="Bianco M.I."/>
            <person name="Morais C."/>
            <person name="Setubal J.C."/>
        </authorList>
    </citation>
    <scope>NUCLEOTIDE SEQUENCE</scope>
    <source>
        <strain evidence="5">AP1</strain>
    </source>
</reference>
<dbReference type="Proteomes" id="UP001209279">
    <property type="component" value="Chromosome"/>
</dbReference>
<dbReference type="Proteomes" id="UP000247620">
    <property type="component" value="Unassembled WGS sequence"/>
</dbReference>
<accession>A0A1H9A9M7</accession>
<dbReference type="PANTHER" id="PTHR34404:SF2">
    <property type="entry name" value="CONSERVED SERINE RICH PROTEIN"/>
    <property type="match status" value="1"/>
</dbReference>
<gene>
    <name evidence="3" type="ORF">DMX07_04425</name>
    <name evidence="5" type="ORF">K7K07_22845</name>
    <name evidence="4" type="ORF">SAMN05216230_101344</name>
    <name evidence="2" type="ORF">V0R55_24420</name>
</gene>
<dbReference type="Proteomes" id="UP000199221">
    <property type="component" value="Unassembled WGS sequence"/>
</dbReference>
<dbReference type="EMBL" id="JAZDQQ010000031">
    <property type="protein sequence ID" value="MEE1883313.1"/>
    <property type="molecule type" value="Genomic_DNA"/>
</dbReference>
<dbReference type="EMBL" id="QJRO01000002">
    <property type="protein sequence ID" value="PYB85246.1"/>
    <property type="molecule type" value="Genomic_DNA"/>
</dbReference>
<dbReference type="GeneID" id="93676428"/>
<dbReference type="RefSeq" id="WP_046856766.1">
    <property type="nucleotide sequence ID" value="NZ_CATKPM010000071.1"/>
</dbReference>
<reference evidence="3 7" key="2">
    <citation type="submission" date="2018-06" db="EMBL/GenBank/DDBJ databases">
        <title>Pseudomonas diversity within urban Lake Michigan freshwaters.</title>
        <authorList>
            <person name="Batrich M."/>
            <person name="Hatzopoulos T."/>
            <person name="Putonti C."/>
        </authorList>
    </citation>
    <scope>NUCLEOTIDE SEQUENCE [LARGE SCALE GENOMIC DNA]</scope>
    <source>
        <strain evidence="3 7">LBp-160603</strain>
    </source>
</reference>
<dbReference type="Pfam" id="PF09723">
    <property type="entry name" value="Zn_ribbon_8"/>
    <property type="match status" value="1"/>
</dbReference>
<evidence type="ECO:0000313" key="6">
    <source>
        <dbReference type="Proteomes" id="UP000199221"/>
    </source>
</evidence>
<dbReference type="EMBL" id="CP083803">
    <property type="protein sequence ID" value="UXZ44873.1"/>
    <property type="molecule type" value="Genomic_DNA"/>
</dbReference>
<evidence type="ECO:0000313" key="4">
    <source>
        <dbReference type="EMBL" id="SEP73359.1"/>
    </source>
</evidence>
<sequence>MPLYDYQCASCEHRMEVLQKISAAPLTDCPACQAPALKKQLSVPGFRLSGNGWYETDFKTGAKKNLAGGDKAD</sequence>
<organism evidence="4 6">
    <name type="scientific">Pseudomonas soli</name>
    <dbReference type="NCBI Taxonomy" id="1306993"/>
    <lineage>
        <taxon>Bacteria</taxon>
        <taxon>Pseudomonadati</taxon>
        <taxon>Pseudomonadota</taxon>
        <taxon>Gammaproteobacteria</taxon>
        <taxon>Pseudomonadales</taxon>
        <taxon>Pseudomonadaceae</taxon>
        <taxon>Pseudomonas</taxon>
    </lineage>
</organism>
<dbReference type="EMBL" id="FOEQ01000001">
    <property type="protein sequence ID" value="SEP73359.1"/>
    <property type="molecule type" value="Genomic_DNA"/>
</dbReference>
<dbReference type="NCBIfam" id="TIGR02605">
    <property type="entry name" value="CxxC_CxxC_SSSS"/>
    <property type="match status" value="1"/>
</dbReference>
<dbReference type="PANTHER" id="PTHR34404">
    <property type="entry name" value="REGULATORY PROTEIN, FMDB FAMILY"/>
    <property type="match status" value="1"/>
</dbReference>
<dbReference type="Proteomes" id="UP001329505">
    <property type="component" value="Unassembled WGS sequence"/>
</dbReference>
<reference evidence="4 6" key="1">
    <citation type="submission" date="2016-10" db="EMBL/GenBank/DDBJ databases">
        <authorList>
            <person name="de Groot N.N."/>
        </authorList>
    </citation>
    <scope>NUCLEOTIDE SEQUENCE [LARGE SCALE GENOMIC DNA]</scope>
    <source>
        <strain evidence="4 6">LMG 27941</strain>
    </source>
</reference>
<proteinExistence type="predicted"/>
<dbReference type="InterPro" id="IPR013429">
    <property type="entry name" value="Regulatory_FmdB_Zinc_ribbon"/>
</dbReference>
<evidence type="ECO:0000313" key="3">
    <source>
        <dbReference type="EMBL" id="PYB85246.1"/>
    </source>
</evidence>
<feature type="domain" description="Putative regulatory protein FmdB zinc ribbon" evidence="1">
    <location>
        <begin position="1"/>
        <end position="42"/>
    </location>
</feature>
<evidence type="ECO:0000259" key="1">
    <source>
        <dbReference type="SMART" id="SM00834"/>
    </source>
</evidence>
<protein>
    <submittedName>
        <fullName evidence="4">Putative regulatory protein, FmdB family</fullName>
    </submittedName>
    <submittedName>
        <fullName evidence="2">Zinc ribbon domain-containing protein</fullName>
    </submittedName>
</protein>
<dbReference type="SMART" id="SM00834">
    <property type="entry name" value="CxxC_CXXC_SSSS"/>
    <property type="match status" value="1"/>
</dbReference>
<dbReference type="AlphaFoldDB" id="A0A1H9A9M7"/>
<reference evidence="2 8" key="4">
    <citation type="submission" date="2024-01" db="EMBL/GenBank/DDBJ databases">
        <title>Unpublished Manusciprt.</title>
        <authorList>
            <person name="Duman M."/>
            <person name="Valdes E.G."/>
            <person name="Ajmi N."/>
            <person name="Altun S."/>
            <person name="Saticioglu I.B."/>
        </authorList>
    </citation>
    <scope>NUCLEOTIDE SEQUENCE [LARGE SCALE GENOMIC DNA]</scope>
    <source>
        <strain evidence="2 8">139P</strain>
    </source>
</reference>
<keyword evidence="8" id="KW-1185">Reference proteome</keyword>